<dbReference type="Pfam" id="PF02518">
    <property type="entry name" value="HATPase_c"/>
    <property type="match status" value="1"/>
</dbReference>
<dbReference type="SUPFAM" id="SSF55781">
    <property type="entry name" value="GAF domain-like"/>
    <property type="match status" value="1"/>
</dbReference>
<dbReference type="InterPro" id="IPR003018">
    <property type="entry name" value="GAF"/>
</dbReference>
<dbReference type="InterPro" id="IPR036097">
    <property type="entry name" value="HisK_dim/P_sf"/>
</dbReference>
<evidence type="ECO:0000256" key="9">
    <source>
        <dbReference type="ARBA" id="ARBA00022840"/>
    </source>
</evidence>
<dbReference type="InterPro" id="IPR029016">
    <property type="entry name" value="GAF-like_dom_sf"/>
</dbReference>
<comment type="catalytic activity">
    <reaction evidence="1">
        <text>ATP + protein L-histidine = ADP + protein N-phospho-L-histidine.</text>
        <dbReference type="EC" id="2.7.13.3"/>
    </reaction>
</comment>
<dbReference type="FunFam" id="3.30.565.10:FF:000010">
    <property type="entry name" value="Sensor histidine kinase RcsC"/>
    <property type="match status" value="1"/>
</dbReference>
<dbReference type="SMART" id="SM00387">
    <property type="entry name" value="HATPase_c"/>
    <property type="match status" value="1"/>
</dbReference>
<gene>
    <name evidence="16" type="ORF">ISALK_03060</name>
</gene>
<protein>
    <recommendedName>
        <fullName evidence="13">Circadian input-output histidine kinase CikA</fullName>
        <ecNumber evidence="4">2.7.13.3</ecNumber>
    </recommendedName>
</protein>
<dbReference type="InterPro" id="IPR036890">
    <property type="entry name" value="HATPase_C_sf"/>
</dbReference>
<comment type="similarity">
    <text evidence="3">In the N-terminal section; belongs to the phytochrome family.</text>
</comment>
<keyword evidence="8" id="KW-0418">Kinase</keyword>
<comment type="caution">
    <text evidence="16">The sequence shown here is derived from an EMBL/GenBank/DDBJ whole genome shotgun (WGS) entry which is preliminary data.</text>
</comment>
<keyword evidence="9" id="KW-0067">ATP-binding</keyword>
<dbReference type="EC" id="2.7.13.3" evidence="4"/>
<dbReference type="Pfam" id="PF01590">
    <property type="entry name" value="GAF"/>
    <property type="match status" value="1"/>
</dbReference>
<evidence type="ECO:0000256" key="7">
    <source>
        <dbReference type="ARBA" id="ARBA00022741"/>
    </source>
</evidence>
<keyword evidence="6" id="KW-0808">Transferase</keyword>
<dbReference type="Proteomes" id="UP000449710">
    <property type="component" value="Unassembled WGS sequence"/>
</dbReference>
<keyword evidence="5" id="KW-0597">Phosphoprotein</keyword>
<dbReference type="CDD" id="cd16922">
    <property type="entry name" value="HATPase_EvgS-ArcB-TorS-like"/>
    <property type="match status" value="1"/>
</dbReference>
<evidence type="ECO:0000313" key="17">
    <source>
        <dbReference type="Proteomes" id="UP000449710"/>
    </source>
</evidence>
<reference evidence="16 17" key="1">
    <citation type="submission" date="2019-04" db="EMBL/GenBank/DDBJ databases">
        <title>Isachenkonia alkalipeptolytica gen. nov. sp. nov. a new anaerobic, alkiliphilic organothrophic bacterium capable to reduce synthesized ferrihydrite isolated from a soda lake.</title>
        <authorList>
            <person name="Toshchakov S.V."/>
            <person name="Zavarzina D.G."/>
            <person name="Zhilina T.N."/>
            <person name="Kostrikina N.A."/>
            <person name="Kublanov I.V."/>
        </authorList>
    </citation>
    <scope>NUCLEOTIDE SEQUENCE [LARGE SCALE GENOMIC DNA]</scope>
    <source>
        <strain evidence="16 17">Z-1701</strain>
    </source>
</reference>
<dbReference type="PANTHER" id="PTHR43047">
    <property type="entry name" value="TWO-COMPONENT HISTIDINE PROTEIN KINASE"/>
    <property type="match status" value="1"/>
</dbReference>
<evidence type="ECO:0000256" key="10">
    <source>
        <dbReference type="ARBA" id="ARBA00023012"/>
    </source>
</evidence>
<keyword evidence="10" id="KW-0902">Two-component regulatory system</keyword>
<proteinExistence type="inferred from homology"/>
<evidence type="ECO:0000256" key="11">
    <source>
        <dbReference type="ARBA" id="ARBA00023136"/>
    </source>
</evidence>
<evidence type="ECO:0000259" key="14">
    <source>
        <dbReference type="PROSITE" id="PS50109"/>
    </source>
</evidence>
<dbReference type="Gene3D" id="3.30.565.10">
    <property type="entry name" value="Histidine kinase-like ATPase, C-terminal domain"/>
    <property type="match status" value="1"/>
</dbReference>
<organism evidence="16 17">
    <name type="scientific">Isachenkonia alkalipeptolytica</name>
    <dbReference type="NCBI Taxonomy" id="2565777"/>
    <lineage>
        <taxon>Bacteria</taxon>
        <taxon>Bacillati</taxon>
        <taxon>Bacillota</taxon>
        <taxon>Clostridia</taxon>
        <taxon>Eubacteriales</taxon>
        <taxon>Clostridiaceae</taxon>
        <taxon>Isachenkonia</taxon>
    </lineage>
</organism>
<evidence type="ECO:0000256" key="3">
    <source>
        <dbReference type="ARBA" id="ARBA00006402"/>
    </source>
</evidence>
<dbReference type="Gene3D" id="3.30.450.40">
    <property type="match status" value="1"/>
</dbReference>
<evidence type="ECO:0000256" key="8">
    <source>
        <dbReference type="ARBA" id="ARBA00022777"/>
    </source>
</evidence>
<dbReference type="PRINTS" id="PR00344">
    <property type="entry name" value="BCTRLSENSOR"/>
</dbReference>
<evidence type="ECO:0000259" key="15">
    <source>
        <dbReference type="PROSITE" id="PS50112"/>
    </source>
</evidence>
<dbReference type="GO" id="GO:0009927">
    <property type="term" value="F:histidine phosphotransfer kinase activity"/>
    <property type="evidence" value="ECO:0007669"/>
    <property type="project" value="TreeGrafter"/>
</dbReference>
<evidence type="ECO:0000256" key="5">
    <source>
        <dbReference type="ARBA" id="ARBA00022553"/>
    </source>
</evidence>
<dbReference type="InterPro" id="IPR004358">
    <property type="entry name" value="Sig_transdc_His_kin-like_C"/>
</dbReference>
<dbReference type="Pfam" id="PF13188">
    <property type="entry name" value="PAS_8"/>
    <property type="match status" value="1"/>
</dbReference>
<dbReference type="PROSITE" id="PS50112">
    <property type="entry name" value="PAS"/>
    <property type="match status" value="1"/>
</dbReference>
<evidence type="ECO:0000256" key="13">
    <source>
        <dbReference type="ARBA" id="ARBA00074306"/>
    </source>
</evidence>
<dbReference type="SUPFAM" id="SSF47384">
    <property type="entry name" value="Homodimeric domain of signal transducing histidine kinase"/>
    <property type="match status" value="1"/>
</dbReference>
<keyword evidence="12" id="KW-0131">Cell cycle</keyword>
<name>A0AA43XKD8_9CLOT</name>
<dbReference type="InterPro" id="IPR035965">
    <property type="entry name" value="PAS-like_dom_sf"/>
</dbReference>
<feature type="domain" description="Histidine kinase" evidence="14">
    <location>
        <begin position="358"/>
        <end position="578"/>
    </location>
</feature>
<comment type="subcellular location">
    <subcellularLocation>
        <location evidence="2">Membrane</location>
    </subcellularLocation>
</comment>
<feature type="domain" description="PAS" evidence="15">
    <location>
        <begin position="32"/>
        <end position="69"/>
    </location>
</feature>
<dbReference type="EMBL" id="SUMG01000002">
    <property type="protein sequence ID" value="NBG87470.1"/>
    <property type="molecule type" value="Genomic_DNA"/>
</dbReference>
<accession>A0AA43XKD8</accession>
<dbReference type="GO" id="GO:0005524">
    <property type="term" value="F:ATP binding"/>
    <property type="evidence" value="ECO:0007669"/>
    <property type="project" value="UniProtKB-KW"/>
</dbReference>
<dbReference type="InterPro" id="IPR005467">
    <property type="entry name" value="His_kinase_dom"/>
</dbReference>
<evidence type="ECO:0000256" key="2">
    <source>
        <dbReference type="ARBA" id="ARBA00004370"/>
    </source>
</evidence>
<evidence type="ECO:0000256" key="12">
    <source>
        <dbReference type="ARBA" id="ARBA00023306"/>
    </source>
</evidence>
<dbReference type="SMART" id="SM00388">
    <property type="entry name" value="HisKA"/>
    <property type="match status" value="1"/>
</dbReference>
<evidence type="ECO:0000313" key="16">
    <source>
        <dbReference type="EMBL" id="NBG87470.1"/>
    </source>
</evidence>
<evidence type="ECO:0000256" key="1">
    <source>
        <dbReference type="ARBA" id="ARBA00000085"/>
    </source>
</evidence>
<keyword evidence="7" id="KW-0547">Nucleotide-binding</keyword>
<evidence type="ECO:0000256" key="6">
    <source>
        <dbReference type="ARBA" id="ARBA00022679"/>
    </source>
</evidence>
<dbReference type="PANTHER" id="PTHR43047:SF72">
    <property type="entry name" value="OSMOSENSING HISTIDINE PROTEIN KINASE SLN1"/>
    <property type="match status" value="1"/>
</dbReference>
<dbReference type="FunFam" id="1.10.287.130:FF:000038">
    <property type="entry name" value="Sensory transduction histidine kinase"/>
    <property type="match status" value="1"/>
</dbReference>
<dbReference type="SMART" id="SM00065">
    <property type="entry name" value="GAF"/>
    <property type="match status" value="1"/>
</dbReference>
<dbReference type="PROSITE" id="PS50109">
    <property type="entry name" value="HIS_KIN"/>
    <property type="match status" value="1"/>
</dbReference>
<dbReference type="Gene3D" id="3.30.450.20">
    <property type="entry name" value="PAS domain"/>
    <property type="match status" value="1"/>
</dbReference>
<dbReference type="InterPro" id="IPR000014">
    <property type="entry name" value="PAS"/>
</dbReference>
<dbReference type="SUPFAM" id="SSF55874">
    <property type="entry name" value="ATPase domain of HSP90 chaperone/DNA topoisomerase II/histidine kinase"/>
    <property type="match status" value="1"/>
</dbReference>
<keyword evidence="11" id="KW-0472">Membrane</keyword>
<dbReference type="GO" id="GO:0005886">
    <property type="term" value="C:plasma membrane"/>
    <property type="evidence" value="ECO:0007669"/>
    <property type="project" value="TreeGrafter"/>
</dbReference>
<dbReference type="CDD" id="cd00082">
    <property type="entry name" value="HisKA"/>
    <property type="match status" value="1"/>
</dbReference>
<dbReference type="SUPFAM" id="SSF55785">
    <property type="entry name" value="PYP-like sensor domain (PAS domain)"/>
    <property type="match status" value="1"/>
</dbReference>
<dbReference type="InterPro" id="IPR003594">
    <property type="entry name" value="HATPase_dom"/>
</dbReference>
<keyword evidence="17" id="KW-1185">Reference proteome</keyword>
<dbReference type="Gene3D" id="1.10.287.130">
    <property type="match status" value="1"/>
</dbReference>
<dbReference type="InterPro" id="IPR003661">
    <property type="entry name" value="HisK_dim/P_dom"/>
</dbReference>
<sequence length="704" mass="81947">MKLRKKPGNEVFALDQKTENYGKQERRKGYQEYQRILSLFDNISELIYIIDPKNYQIVYANKTATELWGGDMIGKTCYEVMQDRKVPCDFCENASLMINEGEVYRFETYDEKQERYYLKEAKMIDWPGYEKVRLETAIDITEVKRTHRNLEERVRYETELSNVSQQLLKEEMEEALQGALVHLQRASGASRVYIFENVEEYNLATKERKLYTKYAYEACAAGIKPQIDTPALKRFDLEPDFTRWKNQLSRGFYIAGDVEDFPPSEIEVLSSQGIQSLLVIPIFVEKKWYGFLGFDEVLQKRRWNEQDVGILNTAADMMGSYIEKKKRETAMKNSQKKLRVAMKNAQEANRQKSEFIANMSHEIRTPMNSIIGFAEILEKEIRDPEHRDYIQSIKQGGENLLTLMNDILDLSKIEAGMVKIEKTEVSLRKLIEEIKDIFELRAKQKNIRLQVEIQEDLPRRLWIDETRIRQILLNLVGNGIKFTDKGFVKIKTAFEKKDQRHGTLRIEVVDTGKGISKRGQKEVFKPFVQWNPKEDASQGTGLGLSITKNLVEILEGEIHLFSVPKRGTRFELTFYPVQIGGENQSVKNEKEEGDSGGNVESNNYSIYGNVETVLDYFDNQGKWDYRRVRNSAFFQDIRSFGETLFKLGQEQGVPALREYAGKLKESTDRFDIEGIKDLLYHYPNLIQRIKEHNNGRKKGENTDC</sequence>
<dbReference type="AlphaFoldDB" id="A0AA43XKD8"/>
<dbReference type="Pfam" id="PF00512">
    <property type="entry name" value="HisKA"/>
    <property type="match status" value="1"/>
</dbReference>
<dbReference type="GO" id="GO:0000155">
    <property type="term" value="F:phosphorelay sensor kinase activity"/>
    <property type="evidence" value="ECO:0007669"/>
    <property type="project" value="InterPro"/>
</dbReference>
<evidence type="ECO:0000256" key="4">
    <source>
        <dbReference type="ARBA" id="ARBA00012438"/>
    </source>
</evidence>